<reference evidence="2 3" key="1">
    <citation type="submission" date="2016-08" db="EMBL/GenBank/DDBJ databases">
        <title>Hymenobacter coccineus sp. nov., Hymenobacter lapidarius sp. nov. and Hymenobacter glacialis sp. nov., isolated from Antarctic soil.</title>
        <authorList>
            <person name="Sedlacek I."/>
            <person name="Kralova S."/>
            <person name="Kyrova K."/>
            <person name="Maslanova I."/>
            <person name="Stankova E."/>
            <person name="Vrbovska V."/>
            <person name="Nemec M."/>
            <person name="Bartak M."/>
            <person name="Svec P."/>
            <person name="Busse H.-J."/>
            <person name="Pantucek R."/>
        </authorList>
    </citation>
    <scope>NUCLEOTIDE SEQUENCE [LARGE SCALE GENOMIC DNA]</scope>
    <source>
        <strain evidence="2 3">CCM 8649</strain>
    </source>
</reference>
<proteinExistence type="predicted"/>
<comment type="caution">
    <text evidence="2">The sequence shown here is derived from an EMBL/GenBank/DDBJ whole genome shotgun (WGS) entry which is preliminary data.</text>
</comment>
<dbReference type="EMBL" id="MDZA01000385">
    <property type="protein sequence ID" value="OGX85702.1"/>
    <property type="molecule type" value="Genomic_DNA"/>
</dbReference>
<name>A0A1G1T491_9BACT</name>
<sequence length="325" mass="34843">MVKYLLLLMAGFIFNAAAVHAQMGFGKPKDVAAVKSQPLVVILKDEDPDKLKKLAKKPDELAEYKAYVADYNAQMQALVPKIWQFSPAVEFKQESEVAALRKAKGGQRGVLQHLDFQLGHRHSMVGAAGATGAAGNPAAATMSNAYWTSEHVSAIVLEVMGNGSQSQVWRVQLASGPIYSSDLIFSIRTIQQYVQARAAGRSGGDMRAELAQNGKKLRTKTLLFDEDDIKGKLTAADIKQAYPFPYQIVSRATIEAAVVGADARYACVRVMPVAENIMAQVAVDAADGTLLGLSLPNRMRMMGVGGGSTIGKGNLKDFAQAAEGK</sequence>
<dbReference type="AlphaFoldDB" id="A0A1G1T491"/>
<dbReference type="Proteomes" id="UP000177506">
    <property type="component" value="Unassembled WGS sequence"/>
</dbReference>
<feature type="signal peptide" evidence="1">
    <location>
        <begin position="1"/>
        <end position="21"/>
    </location>
</feature>
<gene>
    <name evidence="2" type="ORF">BEN49_11100</name>
</gene>
<protein>
    <submittedName>
        <fullName evidence="2">Uncharacterized protein</fullName>
    </submittedName>
</protein>
<keyword evidence="1" id="KW-0732">Signal</keyword>
<keyword evidence="3" id="KW-1185">Reference proteome</keyword>
<feature type="chain" id="PRO_5009578840" evidence="1">
    <location>
        <begin position="22"/>
        <end position="325"/>
    </location>
</feature>
<evidence type="ECO:0000256" key="1">
    <source>
        <dbReference type="SAM" id="SignalP"/>
    </source>
</evidence>
<organism evidence="2 3">
    <name type="scientific">Hymenobacter coccineus</name>
    <dbReference type="NCBI Taxonomy" id="1908235"/>
    <lineage>
        <taxon>Bacteria</taxon>
        <taxon>Pseudomonadati</taxon>
        <taxon>Bacteroidota</taxon>
        <taxon>Cytophagia</taxon>
        <taxon>Cytophagales</taxon>
        <taxon>Hymenobacteraceae</taxon>
        <taxon>Hymenobacter</taxon>
    </lineage>
</organism>
<evidence type="ECO:0000313" key="2">
    <source>
        <dbReference type="EMBL" id="OGX85702.1"/>
    </source>
</evidence>
<evidence type="ECO:0000313" key="3">
    <source>
        <dbReference type="Proteomes" id="UP000177506"/>
    </source>
</evidence>
<accession>A0A1G1T491</accession>